<dbReference type="Gene3D" id="3.40.50.620">
    <property type="entry name" value="HUPs"/>
    <property type="match status" value="2"/>
</dbReference>
<dbReference type="Pfam" id="PF06827">
    <property type="entry name" value="zf-FPG_IleRS"/>
    <property type="match status" value="1"/>
</dbReference>
<comment type="similarity">
    <text evidence="2 12">Belongs to the class-I aminoacyl-tRNA synthetase family.</text>
</comment>
<evidence type="ECO:0000256" key="7">
    <source>
        <dbReference type="ARBA" id="ARBA00022917"/>
    </source>
</evidence>
<feature type="domain" description="Zinc finger FPG/IleRS-type" evidence="15">
    <location>
        <begin position="1146"/>
        <end position="1171"/>
    </location>
</feature>
<keyword evidence="8 12" id="KW-0030">Aminoacyl-tRNA synthetase</keyword>
<dbReference type="EC" id="6.1.1.5" evidence="3"/>
<evidence type="ECO:0000259" key="13">
    <source>
        <dbReference type="Pfam" id="PF00133"/>
    </source>
</evidence>
<evidence type="ECO:0000313" key="18">
    <source>
        <dbReference type="Proteomes" id="UP001161017"/>
    </source>
</evidence>
<dbReference type="Pfam" id="PF08264">
    <property type="entry name" value="Anticodon_1"/>
    <property type="match status" value="1"/>
</dbReference>
<dbReference type="InterPro" id="IPR009080">
    <property type="entry name" value="tRNAsynth_Ia_anticodon-bd"/>
</dbReference>
<dbReference type="EMBL" id="JAPUFD010000013">
    <property type="protein sequence ID" value="MDI1490951.1"/>
    <property type="molecule type" value="Genomic_DNA"/>
</dbReference>
<dbReference type="Proteomes" id="UP001161017">
    <property type="component" value="Unassembled WGS sequence"/>
</dbReference>
<dbReference type="PANTHER" id="PTHR42765">
    <property type="entry name" value="SOLEUCYL-TRNA SYNTHETASE"/>
    <property type="match status" value="1"/>
</dbReference>
<dbReference type="SUPFAM" id="SSF52374">
    <property type="entry name" value="Nucleotidylyl transferase"/>
    <property type="match status" value="1"/>
</dbReference>
<dbReference type="InterPro" id="IPR002300">
    <property type="entry name" value="aa-tRNA-synth_Ia"/>
</dbReference>
<evidence type="ECO:0000256" key="12">
    <source>
        <dbReference type="RuleBase" id="RU363035"/>
    </source>
</evidence>
<dbReference type="GO" id="GO:0005739">
    <property type="term" value="C:mitochondrion"/>
    <property type="evidence" value="ECO:0007669"/>
    <property type="project" value="UniProtKB-SubCell"/>
</dbReference>
<evidence type="ECO:0000256" key="1">
    <source>
        <dbReference type="ARBA" id="ARBA00004173"/>
    </source>
</evidence>
<reference evidence="17" key="1">
    <citation type="journal article" date="2023" name="Genome Biol. Evol.">
        <title>First Whole Genome Sequence and Flow Cytometry Genome Size Data for the Lichen-Forming Fungus Ramalina farinacea (Ascomycota).</title>
        <authorList>
            <person name="Llewellyn T."/>
            <person name="Mian S."/>
            <person name="Hill R."/>
            <person name="Leitch I.J."/>
            <person name="Gaya E."/>
        </authorList>
    </citation>
    <scope>NUCLEOTIDE SEQUENCE</scope>
    <source>
        <strain evidence="17">LIQ254RAFAR</strain>
    </source>
</reference>
<dbReference type="Gene3D" id="3.90.740.10">
    <property type="entry name" value="Valyl/Leucyl/Isoleucyl-tRNA synthetase, editing domain"/>
    <property type="match status" value="1"/>
</dbReference>
<evidence type="ECO:0000256" key="3">
    <source>
        <dbReference type="ARBA" id="ARBA00013165"/>
    </source>
</evidence>
<keyword evidence="5 12" id="KW-0547">Nucleotide-binding</keyword>
<evidence type="ECO:0000256" key="11">
    <source>
        <dbReference type="ARBA" id="ARBA00068280"/>
    </source>
</evidence>
<dbReference type="Gene3D" id="1.10.10.830">
    <property type="entry name" value="Ile-tRNA synthetase CP2 domain-like"/>
    <property type="match status" value="1"/>
</dbReference>
<evidence type="ECO:0000259" key="15">
    <source>
        <dbReference type="Pfam" id="PF06827"/>
    </source>
</evidence>
<dbReference type="GO" id="GO:0002161">
    <property type="term" value="F:aminoacyl-tRNA deacylase activity"/>
    <property type="evidence" value="ECO:0007669"/>
    <property type="project" value="InterPro"/>
</dbReference>
<dbReference type="Gene3D" id="1.20.120.520">
    <property type="entry name" value="nmb1532 protein domain like"/>
    <property type="match status" value="1"/>
</dbReference>
<evidence type="ECO:0000313" key="17">
    <source>
        <dbReference type="EMBL" id="MDI1490951.1"/>
    </source>
</evidence>
<feature type="domain" description="Methionyl/Valyl/Leucyl/Isoleucyl-tRNA synthetase anticodon-binding" evidence="16">
    <location>
        <begin position="915"/>
        <end position="1072"/>
    </location>
</feature>
<comment type="subcellular location">
    <subcellularLocation>
        <location evidence="1">Mitochondrion</location>
    </subcellularLocation>
</comment>
<dbReference type="GO" id="GO:0032543">
    <property type="term" value="P:mitochondrial translation"/>
    <property type="evidence" value="ECO:0007669"/>
    <property type="project" value="TreeGrafter"/>
</dbReference>
<dbReference type="PROSITE" id="PS00178">
    <property type="entry name" value="AA_TRNA_LIGASE_I"/>
    <property type="match status" value="1"/>
</dbReference>
<accession>A0AA43TTI0</accession>
<dbReference type="NCBIfam" id="TIGR00392">
    <property type="entry name" value="ileS"/>
    <property type="match status" value="1"/>
</dbReference>
<evidence type="ECO:0000256" key="5">
    <source>
        <dbReference type="ARBA" id="ARBA00022741"/>
    </source>
</evidence>
<name>A0AA43TTI0_9LECA</name>
<dbReference type="FunFam" id="3.40.50.620:FF:000111">
    <property type="entry name" value="Mitochondrial isoleucyl-tRNA synthetase"/>
    <property type="match status" value="1"/>
</dbReference>
<evidence type="ECO:0000259" key="14">
    <source>
        <dbReference type="Pfam" id="PF01814"/>
    </source>
</evidence>
<dbReference type="PANTHER" id="PTHR42765:SF1">
    <property type="entry name" value="ISOLEUCINE--TRNA LIGASE, MITOCHONDRIAL"/>
    <property type="match status" value="1"/>
</dbReference>
<evidence type="ECO:0000256" key="9">
    <source>
        <dbReference type="ARBA" id="ARBA00032665"/>
    </source>
</evidence>
<keyword evidence="18" id="KW-1185">Reference proteome</keyword>
<dbReference type="PRINTS" id="PR00984">
    <property type="entry name" value="TRNASYNTHILE"/>
</dbReference>
<dbReference type="InterPro" id="IPR050081">
    <property type="entry name" value="Ile-tRNA_ligase"/>
</dbReference>
<dbReference type="InterPro" id="IPR012312">
    <property type="entry name" value="Hemerythrin-like"/>
</dbReference>
<evidence type="ECO:0000259" key="16">
    <source>
        <dbReference type="Pfam" id="PF08264"/>
    </source>
</evidence>
<dbReference type="AlphaFoldDB" id="A0AA43TTI0"/>
<sequence>MSIFSVYIANEMAFAHSAMIRGINSIYNQAPHVHKAKDIADFLFFVRSWADWVGHHHQWEETLMFPGFEKVIGEAGFLQSNLDQHHAFEPGLKKLLEFATHTKVEDYKPDVLRAIIDDFANGLQGHLKDEIPSLLAMRPYDSAGLLAVYKTCEAAAGKQEKPSLRPTTDNAMLSRATRLLPKSIVSTLKLPKTTFPPRGASPVDQALYLKKCTDDLYAWQRQNRSDHTAFVLHDGPPYANGDLHIGHALNKILKDITNRCQLLKGRRVDYVPGWDCHGLPIELRALELWRQSQPESASHETPPATVVREKARALATETVEKQKKQFKEWGIMADWDNAWKTMDKAFEIQQLEVFQKMVKKGLIYRRHKPVYWSPSTRTALAEAELEYRDDHVSRAAFVKYPLHVPSIHKGLIKRLGGNPTDISVVIWTTLPWTLPANRAIGFCPSIDYVVARSRRHGRLLLAHSRIQEVEEKCEETLTEMVVFKGSDLYSVCYEDSLWSNQPHIRLLLEADHVTGESGSGLAHLAPGHGSDDYRVCLSRKIQPYSPVDDRGCFTTDACPKDPTLLASKSVFTDGNLAVLQNLESTGALLAVHDYVHKYPYDWRSKAPIILRATRQWFANVADIQNAALESLEDVKFTPASGKSRLESFVCNRNEWCISRQRAWGVPIPALYHSKTHEPLLTEGSVDHIISIIAERGMDAWWTDDELDPTWTPPSLRQTSGETVYYRGKDTIDVWFDSGTSWTQMQPDDDRKPVVADVYLEGSDQHRGWFQSSLLTSTACQDGATLEDGKTLAPFKHLVTHGFTLDKAGTKMSKSFGNVISPQQIMDGSLLPILTKKGKDGAQRKIQDSMGIDALRLWAASCDYTKDVVVSPEALKKINIVLAKYRTTFKQLIGLLNYHDPSTASPRLEHLSTNHKIALTHLSSMEETVAAHFERMEYHKAINALNRYVTSDLSAFYFESVKDAAYCGTSVQRAAVQATAYEILGVLQDVLAPITPLLIQEVQHHLPEALRSTPHVSLTSRQIQPRPAEGVSSRQGDLANVELDLPALMDLLKAVQSLQEQARSDKKMGPALQSYIAIVPRDMTGSSKIRKLMLEYADDLDDIFCASAVQLMSPAFTPSSEVEWHYVQEIETVDEKVLVYVFAPQQQKCVRCWRYKAPLNVEEALCERCVDVLQNLKKDRPELFVEGAMDTGGTSAAVVGQR</sequence>
<comment type="caution">
    <text evidence="17">The sequence shown here is derived from an EMBL/GenBank/DDBJ whole genome shotgun (WGS) entry which is preliminary data.</text>
</comment>
<keyword evidence="7 12" id="KW-0648">Protein biosynthesis</keyword>
<dbReference type="InterPro" id="IPR002301">
    <property type="entry name" value="Ile-tRNA-ligase"/>
</dbReference>
<dbReference type="SUPFAM" id="SSF47323">
    <property type="entry name" value="Anticodon-binding domain of a subclass of class I aminoacyl-tRNA synthetases"/>
    <property type="match status" value="1"/>
</dbReference>
<keyword evidence="6 12" id="KW-0067">ATP-binding</keyword>
<keyword evidence="4 12" id="KW-0436">Ligase</keyword>
<dbReference type="InterPro" id="IPR014729">
    <property type="entry name" value="Rossmann-like_a/b/a_fold"/>
</dbReference>
<gene>
    <name evidence="17" type="primary">ISM1</name>
    <name evidence="17" type="ORF">OHK93_002156</name>
</gene>
<evidence type="ECO:0000256" key="2">
    <source>
        <dbReference type="ARBA" id="ARBA00005594"/>
    </source>
</evidence>
<dbReference type="InterPro" id="IPR009008">
    <property type="entry name" value="Val/Leu/Ile-tRNA-synth_edit"/>
</dbReference>
<dbReference type="Pfam" id="PF00133">
    <property type="entry name" value="tRNA-synt_1"/>
    <property type="match status" value="1"/>
</dbReference>
<dbReference type="InterPro" id="IPR013155">
    <property type="entry name" value="M/V/L/I-tRNA-synth_anticd-bd"/>
</dbReference>
<evidence type="ECO:0000256" key="10">
    <source>
        <dbReference type="ARBA" id="ARBA00048359"/>
    </source>
</evidence>
<evidence type="ECO:0000256" key="6">
    <source>
        <dbReference type="ARBA" id="ARBA00022840"/>
    </source>
</evidence>
<dbReference type="GO" id="GO:0004822">
    <property type="term" value="F:isoleucine-tRNA ligase activity"/>
    <property type="evidence" value="ECO:0007669"/>
    <property type="project" value="UniProtKB-EC"/>
</dbReference>
<dbReference type="Gene3D" id="1.10.730.20">
    <property type="match status" value="1"/>
</dbReference>
<dbReference type="Pfam" id="PF01814">
    <property type="entry name" value="Hemerythrin"/>
    <property type="match status" value="1"/>
</dbReference>
<organism evidence="17 18">
    <name type="scientific">Ramalina farinacea</name>
    <dbReference type="NCBI Taxonomy" id="258253"/>
    <lineage>
        <taxon>Eukaryota</taxon>
        <taxon>Fungi</taxon>
        <taxon>Dikarya</taxon>
        <taxon>Ascomycota</taxon>
        <taxon>Pezizomycotina</taxon>
        <taxon>Lecanoromycetes</taxon>
        <taxon>OSLEUM clade</taxon>
        <taxon>Lecanoromycetidae</taxon>
        <taxon>Lecanorales</taxon>
        <taxon>Lecanorineae</taxon>
        <taxon>Ramalinaceae</taxon>
        <taxon>Ramalina</taxon>
    </lineage>
</organism>
<evidence type="ECO:0000256" key="4">
    <source>
        <dbReference type="ARBA" id="ARBA00022598"/>
    </source>
</evidence>
<feature type="domain" description="Hemerythrin-like" evidence="14">
    <location>
        <begin position="11"/>
        <end position="130"/>
    </location>
</feature>
<dbReference type="GO" id="GO:0006428">
    <property type="term" value="P:isoleucyl-tRNA aminoacylation"/>
    <property type="evidence" value="ECO:0007669"/>
    <property type="project" value="InterPro"/>
</dbReference>
<protein>
    <recommendedName>
        <fullName evidence="11">Isoleucine--tRNA ligase, mitochondrial</fullName>
        <ecNumber evidence="3">6.1.1.5</ecNumber>
    </recommendedName>
    <alternativeName>
        <fullName evidence="9">Isoleucyl-tRNA synthetase</fullName>
    </alternativeName>
</protein>
<feature type="domain" description="Aminoacyl-tRNA synthetase class Ia" evidence="13">
    <location>
        <begin position="214"/>
        <end position="869"/>
    </location>
</feature>
<comment type="catalytic activity">
    <reaction evidence="10">
        <text>tRNA(Ile) + L-isoleucine + ATP = L-isoleucyl-tRNA(Ile) + AMP + diphosphate</text>
        <dbReference type="Rhea" id="RHEA:11060"/>
        <dbReference type="Rhea" id="RHEA-COMP:9666"/>
        <dbReference type="Rhea" id="RHEA-COMP:9695"/>
        <dbReference type="ChEBI" id="CHEBI:30616"/>
        <dbReference type="ChEBI" id="CHEBI:33019"/>
        <dbReference type="ChEBI" id="CHEBI:58045"/>
        <dbReference type="ChEBI" id="CHEBI:78442"/>
        <dbReference type="ChEBI" id="CHEBI:78528"/>
        <dbReference type="ChEBI" id="CHEBI:456215"/>
        <dbReference type="EC" id="6.1.1.5"/>
    </reaction>
</comment>
<dbReference type="InterPro" id="IPR001412">
    <property type="entry name" value="aa-tRNA-synth_I_CS"/>
</dbReference>
<proteinExistence type="inferred from homology"/>
<dbReference type="GO" id="GO:0005524">
    <property type="term" value="F:ATP binding"/>
    <property type="evidence" value="ECO:0007669"/>
    <property type="project" value="UniProtKB-KW"/>
</dbReference>
<evidence type="ECO:0000256" key="8">
    <source>
        <dbReference type="ARBA" id="ARBA00023146"/>
    </source>
</evidence>
<dbReference type="SUPFAM" id="SSF50677">
    <property type="entry name" value="ValRS/IleRS/LeuRS editing domain"/>
    <property type="match status" value="1"/>
</dbReference>
<dbReference type="InterPro" id="IPR010663">
    <property type="entry name" value="Znf_FPG/IleRS"/>
</dbReference>